<dbReference type="SUPFAM" id="SSF52047">
    <property type="entry name" value="RNI-like"/>
    <property type="match status" value="3"/>
</dbReference>
<dbReference type="GO" id="GO:0019005">
    <property type="term" value="C:SCF ubiquitin ligase complex"/>
    <property type="evidence" value="ECO:0007669"/>
    <property type="project" value="TreeGrafter"/>
</dbReference>
<name>A0AAV5M6G7_9ROSI</name>
<evidence type="ECO:0000313" key="1">
    <source>
        <dbReference type="EMBL" id="GKV45415.1"/>
    </source>
</evidence>
<dbReference type="Proteomes" id="UP001054252">
    <property type="component" value="Unassembled WGS sequence"/>
</dbReference>
<dbReference type="SMART" id="SM00367">
    <property type="entry name" value="LRR_CC"/>
    <property type="match status" value="10"/>
</dbReference>
<sequence length="577" mass="64868">MADQPRELPEECWELVFNSFDHHSYLEPLSLVSHGFLSITNHLRYTLTITEPALPFLPQLLRRFPNLKKFRFQQFLGDLSPILHQISLSGLDLESLCLSNQKSFPLLGLRSLGSKARNLKELICFNVFNLQDADLIEIGNSFPFLEVLDISYPDYYCGVSLNDSSDTPTYSGVVGDHGVIYISSTLKRLCKINLSGNPFLTDNALVALSSNCVLLTEIEIRHCDFITQRGIGLAMRNSANLKCISANGIGVPSIDSFFKDSFFYVRALCELDLSHSFLSDEFLCSIGEACLPLKKLVLSHCYCLSFVGISFLLSKHQSLVYLDLQGANFLTDEHMAELTKFLGNLTFINLGLCSKLTNATFFNLTTNCPLLNTINMERTNLGVEEFSTEVVVHAHVKSLFLSGNNSLNDECIKKVAYVCPNLEVLDLACCFNLTEEGIIEILKGCQQIRSLEINVCREVKNLQIDFEVPRLEVLKAQKLIIDDEALAFIGKRCPRLSKLDLKGCFNVTAKGVKEVILNCRALKEINLRWCDNVRINNVAWMVCSRPSLRKIIVPPCYLPGMKEKDFLLRHGCLVCEN</sequence>
<gene>
    <name evidence="1" type="ORF">SLEP1_g52496</name>
</gene>
<protein>
    <submittedName>
        <fullName evidence="1">Uncharacterized protein</fullName>
    </submittedName>
</protein>
<dbReference type="InterPro" id="IPR032675">
    <property type="entry name" value="LRR_dom_sf"/>
</dbReference>
<proteinExistence type="predicted"/>
<dbReference type="Gene3D" id="3.80.10.10">
    <property type="entry name" value="Ribonuclease Inhibitor"/>
    <property type="match status" value="3"/>
</dbReference>
<dbReference type="GO" id="GO:0031146">
    <property type="term" value="P:SCF-dependent proteasomal ubiquitin-dependent protein catabolic process"/>
    <property type="evidence" value="ECO:0007669"/>
    <property type="project" value="TreeGrafter"/>
</dbReference>
<dbReference type="PANTHER" id="PTHR13318">
    <property type="entry name" value="PARTNER OF PAIRED, ISOFORM B-RELATED"/>
    <property type="match status" value="1"/>
</dbReference>
<evidence type="ECO:0000313" key="2">
    <source>
        <dbReference type="Proteomes" id="UP001054252"/>
    </source>
</evidence>
<dbReference type="EMBL" id="BPVZ01000194">
    <property type="protein sequence ID" value="GKV45415.1"/>
    <property type="molecule type" value="Genomic_DNA"/>
</dbReference>
<dbReference type="PANTHER" id="PTHR13318:SF190">
    <property type="entry name" value="PARTNER OF PAIRED, ISOFORM B"/>
    <property type="match status" value="1"/>
</dbReference>
<dbReference type="InterPro" id="IPR006553">
    <property type="entry name" value="Leu-rich_rpt_Cys-con_subtyp"/>
</dbReference>
<reference evidence="1 2" key="1">
    <citation type="journal article" date="2021" name="Commun. Biol.">
        <title>The genome of Shorea leprosula (Dipterocarpaceae) highlights the ecological relevance of drought in aseasonal tropical rainforests.</title>
        <authorList>
            <person name="Ng K.K.S."/>
            <person name="Kobayashi M.J."/>
            <person name="Fawcett J.A."/>
            <person name="Hatakeyama M."/>
            <person name="Paape T."/>
            <person name="Ng C.H."/>
            <person name="Ang C.C."/>
            <person name="Tnah L.H."/>
            <person name="Lee C.T."/>
            <person name="Nishiyama T."/>
            <person name="Sese J."/>
            <person name="O'Brien M.J."/>
            <person name="Copetti D."/>
            <person name="Mohd Noor M.I."/>
            <person name="Ong R.C."/>
            <person name="Putra M."/>
            <person name="Sireger I.Z."/>
            <person name="Indrioko S."/>
            <person name="Kosugi Y."/>
            <person name="Izuno A."/>
            <person name="Isagi Y."/>
            <person name="Lee S.L."/>
            <person name="Shimizu K.K."/>
        </authorList>
    </citation>
    <scope>NUCLEOTIDE SEQUENCE [LARGE SCALE GENOMIC DNA]</scope>
    <source>
        <strain evidence="1">214</strain>
    </source>
</reference>
<accession>A0AAV5M6G7</accession>
<organism evidence="1 2">
    <name type="scientific">Rubroshorea leprosula</name>
    <dbReference type="NCBI Taxonomy" id="152421"/>
    <lineage>
        <taxon>Eukaryota</taxon>
        <taxon>Viridiplantae</taxon>
        <taxon>Streptophyta</taxon>
        <taxon>Embryophyta</taxon>
        <taxon>Tracheophyta</taxon>
        <taxon>Spermatophyta</taxon>
        <taxon>Magnoliopsida</taxon>
        <taxon>eudicotyledons</taxon>
        <taxon>Gunneridae</taxon>
        <taxon>Pentapetalae</taxon>
        <taxon>rosids</taxon>
        <taxon>malvids</taxon>
        <taxon>Malvales</taxon>
        <taxon>Dipterocarpaceae</taxon>
        <taxon>Rubroshorea</taxon>
    </lineage>
</organism>
<comment type="caution">
    <text evidence="1">The sequence shown here is derived from an EMBL/GenBank/DDBJ whole genome shotgun (WGS) entry which is preliminary data.</text>
</comment>
<dbReference type="AlphaFoldDB" id="A0AAV5M6G7"/>
<keyword evidence="2" id="KW-1185">Reference proteome</keyword>